<dbReference type="Proteomes" id="UP000239576">
    <property type="component" value="Unassembled WGS sequence"/>
</dbReference>
<comment type="similarity">
    <text evidence="1">Belongs to the short-chain dehydrogenases/reductases (SDR) family.</text>
</comment>
<dbReference type="PANTHER" id="PTHR43639:SF1">
    <property type="entry name" value="SHORT-CHAIN DEHYDROGENASE_REDUCTASE FAMILY PROTEIN"/>
    <property type="match status" value="1"/>
</dbReference>
<dbReference type="PROSITE" id="PS00061">
    <property type="entry name" value="ADH_SHORT"/>
    <property type="match status" value="1"/>
</dbReference>
<dbReference type="FunFam" id="3.40.50.720:FF:000084">
    <property type="entry name" value="Short-chain dehydrogenase reductase"/>
    <property type="match status" value="1"/>
</dbReference>
<reference evidence="3 4" key="2">
    <citation type="submission" date="2018-03" db="EMBL/GenBank/DDBJ databases">
        <title>The ancient ancestry and fast evolution of plastids.</title>
        <authorList>
            <person name="Moore K.R."/>
            <person name="Magnabosco C."/>
            <person name="Momper L."/>
            <person name="Gold D.A."/>
            <person name="Bosak T."/>
            <person name="Fournier G.P."/>
        </authorList>
    </citation>
    <scope>NUCLEOTIDE SEQUENCE [LARGE SCALE GENOMIC DNA]</scope>
    <source>
        <strain evidence="3 4">ULC18</strain>
    </source>
</reference>
<reference evidence="4" key="1">
    <citation type="submission" date="2018-02" db="EMBL/GenBank/DDBJ databases">
        <authorList>
            <person name="Moore K."/>
            <person name="Momper L."/>
        </authorList>
    </citation>
    <scope>NUCLEOTIDE SEQUENCE [LARGE SCALE GENOMIC DNA]</scope>
    <source>
        <strain evidence="4">ULC18</strain>
    </source>
</reference>
<keyword evidence="2 3" id="KW-0560">Oxidoreductase</keyword>
<dbReference type="AlphaFoldDB" id="A0A2T1EIA5"/>
<dbReference type="NCBIfam" id="NF005559">
    <property type="entry name" value="PRK07231.1"/>
    <property type="match status" value="1"/>
</dbReference>
<dbReference type="InterPro" id="IPR002347">
    <property type="entry name" value="SDR_fam"/>
</dbReference>
<comment type="caution">
    <text evidence="3">The sequence shown here is derived from an EMBL/GenBank/DDBJ whole genome shotgun (WGS) entry which is preliminary data.</text>
</comment>
<dbReference type="InterPro" id="IPR036291">
    <property type="entry name" value="NAD(P)-bd_dom_sf"/>
</dbReference>
<protein>
    <submittedName>
        <fullName evidence="3">Glucose-1-dehydrogenase</fullName>
        <ecNumber evidence="3">1.1.1.47</ecNumber>
    </submittedName>
</protein>
<name>A0A2T1EIA5_9CYAN</name>
<dbReference type="EC" id="1.1.1.47" evidence="3"/>
<dbReference type="Pfam" id="PF13561">
    <property type="entry name" value="adh_short_C2"/>
    <property type="match status" value="1"/>
</dbReference>
<dbReference type="InterPro" id="IPR020904">
    <property type="entry name" value="Sc_DH/Rdtase_CS"/>
</dbReference>
<accession>A0A2T1EIA5</accession>
<evidence type="ECO:0000313" key="4">
    <source>
        <dbReference type="Proteomes" id="UP000239576"/>
    </source>
</evidence>
<dbReference type="GO" id="GO:0047936">
    <property type="term" value="F:glucose 1-dehydrogenase [NAD(P)+] activity"/>
    <property type="evidence" value="ECO:0007669"/>
    <property type="project" value="UniProtKB-EC"/>
</dbReference>
<dbReference type="OrthoDB" id="9785520at2"/>
<dbReference type="EMBL" id="PVWK01000027">
    <property type="protein sequence ID" value="PSB32444.1"/>
    <property type="molecule type" value="Genomic_DNA"/>
</dbReference>
<dbReference type="RefSeq" id="WP_106255307.1">
    <property type="nucleotide sequence ID" value="NZ_CAWNSW010000015.1"/>
</dbReference>
<sequence>MTLKGKVALVTGSSQGIGQGIVLRLAQAGADVVINYRSHPEGAEETLEKVKAIGGKCYLAECPQSQAYTVQADLGNVDMVRELIAESIGHFGKLDILVNNAGIEKHAPFWDVTEADYDAVLNVNLKGVFFATQTFVQHLMETKRPGKIINISSVHEDLPFPNFTAYCVSKGGMKMFTRNLAVELGALGITINNVAPGAIETPINTKLLNDPEKLGALLKNIPLGRLGQPQDVASLVAFLASSNADYITGSTFFVDGGLLWNYQEQ</sequence>
<evidence type="ECO:0000313" key="3">
    <source>
        <dbReference type="EMBL" id="PSB32444.1"/>
    </source>
</evidence>
<dbReference type="PANTHER" id="PTHR43639">
    <property type="entry name" value="OXIDOREDUCTASE, SHORT-CHAIN DEHYDROGENASE/REDUCTASE FAMILY (AFU_ORTHOLOGUE AFUA_5G02870)"/>
    <property type="match status" value="1"/>
</dbReference>
<dbReference type="PRINTS" id="PR00081">
    <property type="entry name" value="GDHRDH"/>
</dbReference>
<keyword evidence="4" id="KW-1185">Reference proteome</keyword>
<evidence type="ECO:0000256" key="1">
    <source>
        <dbReference type="ARBA" id="ARBA00006484"/>
    </source>
</evidence>
<evidence type="ECO:0000256" key="2">
    <source>
        <dbReference type="ARBA" id="ARBA00023002"/>
    </source>
</evidence>
<gene>
    <name evidence="3" type="ORF">C7B82_05465</name>
</gene>
<proteinExistence type="inferred from homology"/>
<dbReference type="PRINTS" id="PR00080">
    <property type="entry name" value="SDRFAMILY"/>
</dbReference>
<dbReference type="Gene3D" id="3.40.50.720">
    <property type="entry name" value="NAD(P)-binding Rossmann-like Domain"/>
    <property type="match status" value="1"/>
</dbReference>
<dbReference type="SUPFAM" id="SSF51735">
    <property type="entry name" value="NAD(P)-binding Rossmann-fold domains"/>
    <property type="match status" value="1"/>
</dbReference>
<organism evidence="3 4">
    <name type="scientific">Stenomitos frigidus ULC18</name>
    <dbReference type="NCBI Taxonomy" id="2107698"/>
    <lineage>
        <taxon>Bacteria</taxon>
        <taxon>Bacillati</taxon>
        <taxon>Cyanobacteriota</taxon>
        <taxon>Cyanophyceae</taxon>
        <taxon>Leptolyngbyales</taxon>
        <taxon>Leptolyngbyaceae</taxon>
        <taxon>Stenomitos</taxon>
    </lineage>
</organism>